<dbReference type="Pfam" id="PF23771">
    <property type="entry name" value="DUF7168"/>
    <property type="match status" value="1"/>
</dbReference>
<sequence length="529" mass="55232">MRKSWRRGPARKPSPPPADAADAAGPAAMADALVAEAVRSLSLGDGAAFHRLAADLAGRPGTPHWTRTADRRIAARLRQGVTTAWNRGWQPADIVRFASRRRTSRHARLATDAIAGELRTYSPTTVDGQWHEQLAALDATIWWTDDDSHPAEWCHHEHVDRAVYITTALELAHLLETLPKLPLLAPPPGTLNSSGATPGSSETRPSGPDSSNASRADPGSPNPGPSGSGPSSPGPSSPGPSSPGSSGSRSSHRGGSRQGRSDAGSAGPGSAGAGASAAGRSGARTARESTRDVDQRVLGKVRALLAKAESTEFPEEAEALSARAQELMARHSIDQALLAAETDDMGGPAGRRIPVDKPYDAPKAVLLTVVADANRCRAVWHRDLGFCTVVGFPADLGGVEVLFTSLLVQATSAMVYAGPRRDARGRSRTRSFRHAFLNAYAARIGERLRGAADEAADRAAADAGGKDLLPVLAARDQAVEEVVGTMFPNLAKGRAGSVSNHEGWVAGRTAADLASLNGRSEVTGAFRGS</sequence>
<evidence type="ECO:0000259" key="3">
    <source>
        <dbReference type="Pfam" id="PF23771"/>
    </source>
</evidence>
<evidence type="ECO:0000259" key="2">
    <source>
        <dbReference type="Pfam" id="PF10979"/>
    </source>
</evidence>
<feature type="compositionally biased region" description="Polar residues" evidence="1">
    <location>
        <begin position="192"/>
        <end position="214"/>
    </location>
</feature>
<feature type="region of interest" description="Disordered" evidence="1">
    <location>
        <begin position="186"/>
        <end position="294"/>
    </location>
</feature>
<reference evidence="4 5" key="1">
    <citation type="submission" date="2023-11" db="EMBL/GenBank/DDBJ databases">
        <title>Actinomadura monticuli sp. nov., isolated from volcanic ash.</title>
        <authorList>
            <person name="Lee S.D."/>
            <person name="Yang H."/>
            <person name="Kim I.S."/>
        </authorList>
    </citation>
    <scope>NUCLEOTIDE SEQUENCE [LARGE SCALE GENOMIC DNA]</scope>
    <source>
        <strain evidence="4 5">DLS-62</strain>
    </source>
</reference>
<dbReference type="Pfam" id="PF10979">
    <property type="entry name" value="DUF2786"/>
    <property type="match status" value="1"/>
</dbReference>
<feature type="domain" description="DUF2786" evidence="2">
    <location>
        <begin position="296"/>
        <end position="335"/>
    </location>
</feature>
<dbReference type="InterPro" id="IPR024498">
    <property type="entry name" value="DUF2786"/>
</dbReference>
<feature type="compositionally biased region" description="Basic and acidic residues" evidence="1">
    <location>
        <begin position="285"/>
        <end position="294"/>
    </location>
</feature>
<dbReference type="InterPro" id="IPR055592">
    <property type="entry name" value="DUF7168"/>
</dbReference>
<evidence type="ECO:0000313" key="5">
    <source>
        <dbReference type="Proteomes" id="UP001569963"/>
    </source>
</evidence>
<gene>
    <name evidence="4" type="ORF">SM611_36670</name>
</gene>
<dbReference type="RefSeq" id="WP_371955032.1">
    <property type="nucleotide sequence ID" value="NZ_JAXCEI010000031.1"/>
</dbReference>
<feature type="compositionally biased region" description="Pro residues" evidence="1">
    <location>
        <begin position="232"/>
        <end position="241"/>
    </location>
</feature>
<feature type="compositionally biased region" description="Low complexity" evidence="1">
    <location>
        <begin position="273"/>
        <end position="284"/>
    </location>
</feature>
<evidence type="ECO:0000313" key="4">
    <source>
        <dbReference type="EMBL" id="MFA1544491.1"/>
    </source>
</evidence>
<feature type="region of interest" description="Disordered" evidence="1">
    <location>
        <begin position="1"/>
        <end position="24"/>
    </location>
</feature>
<dbReference type="EMBL" id="JAXCEI010000031">
    <property type="protein sequence ID" value="MFA1544491.1"/>
    <property type="molecule type" value="Genomic_DNA"/>
</dbReference>
<feature type="compositionally biased region" description="Basic residues" evidence="1">
    <location>
        <begin position="1"/>
        <end position="10"/>
    </location>
</feature>
<proteinExistence type="predicted"/>
<feature type="domain" description="DUF7168" evidence="3">
    <location>
        <begin position="364"/>
        <end position="466"/>
    </location>
</feature>
<keyword evidence="5" id="KW-1185">Reference proteome</keyword>
<dbReference type="Proteomes" id="UP001569963">
    <property type="component" value="Unassembled WGS sequence"/>
</dbReference>
<evidence type="ECO:0000256" key="1">
    <source>
        <dbReference type="SAM" id="MobiDB-lite"/>
    </source>
</evidence>
<comment type="caution">
    <text evidence="4">The sequence shown here is derived from an EMBL/GenBank/DDBJ whole genome shotgun (WGS) entry which is preliminary data.</text>
</comment>
<name>A0ABV4QN31_9ACTN</name>
<organism evidence="4 5">
    <name type="scientific">Actinomadura monticuli</name>
    <dbReference type="NCBI Taxonomy" id="3097367"/>
    <lineage>
        <taxon>Bacteria</taxon>
        <taxon>Bacillati</taxon>
        <taxon>Actinomycetota</taxon>
        <taxon>Actinomycetes</taxon>
        <taxon>Streptosporangiales</taxon>
        <taxon>Thermomonosporaceae</taxon>
        <taxon>Actinomadura</taxon>
    </lineage>
</organism>
<accession>A0ABV4QN31</accession>
<protein>
    <submittedName>
        <fullName evidence="4">DUF2786 domain-containing protein</fullName>
    </submittedName>
</protein>